<dbReference type="InterPro" id="IPR013078">
    <property type="entry name" value="His_Pase_superF_clade-1"/>
</dbReference>
<dbReference type="GO" id="GO:0090141">
    <property type="term" value="P:positive regulation of mitochondrial fission"/>
    <property type="evidence" value="ECO:0007669"/>
    <property type="project" value="TreeGrafter"/>
</dbReference>
<evidence type="ECO:0000256" key="9">
    <source>
        <dbReference type="ARBA" id="ARBA00038605"/>
    </source>
</evidence>
<dbReference type="AlphaFoldDB" id="A0A8I6SRK3"/>
<dbReference type="SUPFAM" id="SSF53254">
    <property type="entry name" value="Phosphoglycerate mutase-like"/>
    <property type="match status" value="1"/>
</dbReference>
<dbReference type="EnsemblMetazoa" id="XM_014398333.2">
    <property type="protein sequence ID" value="XP_014253819.1"/>
    <property type="gene ID" value="LOC106669073"/>
</dbReference>
<organism evidence="15 16">
    <name type="scientific">Cimex lectularius</name>
    <name type="common">Bed bug</name>
    <name type="synonym">Acanthia lectularia</name>
    <dbReference type="NCBI Taxonomy" id="79782"/>
    <lineage>
        <taxon>Eukaryota</taxon>
        <taxon>Metazoa</taxon>
        <taxon>Ecdysozoa</taxon>
        <taxon>Arthropoda</taxon>
        <taxon>Hexapoda</taxon>
        <taxon>Insecta</taxon>
        <taxon>Pterygota</taxon>
        <taxon>Neoptera</taxon>
        <taxon>Paraneoptera</taxon>
        <taxon>Hemiptera</taxon>
        <taxon>Heteroptera</taxon>
        <taxon>Panheteroptera</taxon>
        <taxon>Cimicomorpha</taxon>
        <taxon>Cimicidae</taxon>
        <taxon>Cimex</taxon>
    </lineage>
</organism>
<dbReference type="SMART" id="SM00855">
    <property type="entry name" value="PGAM"/>
    <property type="match status" value="1"/>
</dbReference>
<evidence type="ECO:0000256" key="10">
    <source>
        <dbReference type="ARBA" id="ARBA00039765"/>
    </source>
</evidence>
<evidence type="ECO:0000256" key="3">
    <source>
        <dbReference type="ARBA" id="ARBA00013081"/>
    </source>
</evidence>
<dbReference type="EC" id="3.1.3.16" evidence="3"/>
<keyword evidence="4" id="KW-1000">Mitochondrion outer membrane</keyword>
<evidence type="ECO:0000256" key="7">
    <source>
        <dbReference type="ARBA" id="ARBA00023136"/>
    </source>
</evidence>
<dbReference type="Pfam" id="PF00300">
    <property type="entry name" value="His_Phos_1"/>
    <property type="match status" value="1"/>
</dbReference>
<evidence type="ECO:0000256" key="5">
    <source>
        <dbReference type="ARBA" id="ARBA00022801"/>
    </source>
</evidence>
<keyword evidence="6" id="KW-0496">Mitochondrion</keyword>
<dbReference type="PANTHER" id="PTHR20935">
    <property type="entry name" value="PHOSPHOGLYCERATE MUTASE-RELATED"/>
    <property type="match status" value="1"/>
</dbReference>
<keyword evidence="16" id="KW-1185">Reference proteome</keyword>
<evidence type="ECO:0000313" key="16">
    <source>
        <dbReference type="Proteomes" id="UP000494040"/>
    </source>
</evidence>
<dbReference type="OrthoDB" id="2118094at2759"/>
<evidence type="ECO:0000256" key="11">
    <source>
        <dbReference type="ARBA" id="ARBA00040722"/>
    </source>
</evidence>
<dbReference type="GO" id="GO:0004722">
    <property type="term" value="F:protein serine/threonine phosphatase activity"/>
    <property type="evidence" value="ECO:0007669"/>
    <property type="project" value="UniProtKB-EC"/>
</dbReference>
<gene>
    <name evidence="15" type="primary">106669073</name>
</gene>
<dbReference type="FunFam" id="3.40.50.1240:FF:000009">
    <property type="entry name" value="serine/threonine-protein phosphatase PGAM5, mitochondrial isoform X1"/>
    <property type="match status" value="1"/>
</dbReference>
<dbReference type="EnsemblMetazoa" id="XM_024228088.1">
    <property type="protein sequence ID" value="XP_024083856.1"/>
    <property type="gene ID" value="LOC106669073"/>
</dbReference>
<dbReference type="KEGG" id="clec:106669073"/>
<keyword evidence="7" id="KW-0472">Membrane</keyword>
<dbReference type="InterPro" id="IPR029033">
    <property type="entry name" value="His_PPase_superfam"/>
</dbReference>
<evidence type="ECO:0000256" key="6">
    <source>
        <dbReference type="ARBA" id="ARBA00023128"/>
    </source>
</evidence>
<evidence type="ECO:0000256" key="13">
    <source>
        <dbReference type="ARBA" id="ARBA00047761"/>
    </source>
</evidence>
<comment type="catalytic activity">
    <reaction evidence="14">
        <text>O-phospho-L-threonyl-[protein] + H2O = L-threonyl-[protein] + phosphate</text>
        <dbReference type="Rhea" id="RHEA:47004"/>
        <dbReference type="Rhea" id="RHEA-COMP:11060"/>
        <dbReference type="Rhea" id="RHEA-COMP:11605"/>
        <dbReference type="ChEBI" id="CHEBI:15377"/>
        <dbReference type="ChEBI" id="CHEBI:30013"/>
        <dbReference type="ChEBI" id="CHEBI:43474"/>
        <dbReference type="ChEBI" id="CHEBI:61977"/>
        <dbReference type="EC" id="3.1.3.16"/>
    </reaction>
</comment>
<accession>A0A8I6SRK3</accession>
<dbReference type="PANTHER" id="PTHR20935:SF0">
    <property type="entry name" value="SERINE_THREONINE-PROTEIN PHOSPHATASE PGAM5, MITOCHONDRIAL"/>
    <property type="match status" value="1"/>
</dbReference>
<reference evidence="15" key="1">
    <citation type="submission" date="2022-01" db="UniProtKB">
        <authorList>
            <consortium name="EnsemblMetazoa"/>
        </authorList>
    </citation>
    <scope>IDENTIFICATION</scope>
</reference>
<proteinExistence type="inferred from homology"/>
<evidence type="ECO:0000313" key="15">
    <source>
        <dbReference type="EnsemblMetazoa" id="XP_024083855.1"/>
    </source>
</evidence>
<evidence type="ECO:0000256" key="14">
    <source>
        <dbReference type="ARBA" id="ARBA00048336"/>
    </source>
</evidence>
<dbReference type="Proteomes" id="UP000494040">
    <property type="component" value="Unassembled WGS sequence"/>
</dbReference>
<dbReference type="InterPro" id="IPR051021">
    <property type="entry name" value="Mito_Ser/Thr_phosphatase"/>
</dbReference>
<comment type="subcellular location">
    <subcellularLocation>
        <location evidence="1">Mitochondrion outer membrane</location>
    </subcellularLocation>
</comment>
<comment type="function">
    <text evidence="8">Displays phosphatase activity for serine/threonine residues, and dephosphorylates and activates Pk92B kinase. Has apparently no phosphoglycerate mutase activity.</text>
</comment>
<dbReference type="CDD" id="cd07067">
    <property type="entry name" value="HP_PGM_like"/>
    <property type="match status" value="1"/>
</dbReference>
<dbReference type="OMA" id="MPMEMIT"/>
<dbReference type="Gene3D" id="3.40.50.1240">
    <property type="entry name" value="Phosphoglycerate mutase-like"/>
    <property type="match status" value="1"/>
</dbReference>
<evidence type="ECO:0000256" key="12">
    <source>
        <dbReference type="ARBA" id="ARBA00042520"/>
    </source>
</evidence>
<evidence type="ECO:0000256" key="1">
    <source>
        <dbReference type="ARBA" id="ARBA00004294"/>
    </source>
</evidence>
<dbReference type="GO" id="GO:0005741">
    <property type="term" value="C:mitochondrial outer membrane"/>
    <property type="evidence" value="ECO:0007669"/>
    <property type="project" value="UniProtKB-SubCell"/>
</dbReference>
<keyword evidence="5" id="KW-0378">Hydrolase</keyword>
<name>A0A8I6SRK3_CIMLE</name>
<sequence>MSRFMRLAKMTGLGTLGLVAYCSDRFNMPEIRAESRPRTFPTEKRKWDSNWDFREGLENGQDTKLAKRFIILIRHGQYHTDGKTESEMKLTELGREQARMTGQRLKELGIRYTKLIHSPMTRARETAEIIHEFIPDVPTEECPLLEEGSPIEPEPPSKTWRPPHYQYHQDGARIEAAFRKYFHRASPHQEKDTYEIIVCHANVIRYFVCRALQIPPEAWLRFSLRHASMTSIIIYDGGKVSLRSFGDAGYMPPHTITTS</sequence>
<comment type="similarity">
    <text evidence="2">Belongs to the phosphoglycerate mutase family. BPG-dependent PGAM subfamily.</text>
</comment>
<dbReference type="EnsemblMetazoa" id="XM_024228087.1">
    <property type="protein sequence ID" value="XP_024083855.1"/>
    <property type="gene ID" value="LOC106669073"/>
</dbReference>
<comment type="subunit">
    <text evidence="9">Interacts with Pk92B/ASK1.</text>
</comment>
<evidence type="ECO:0000256" key="8">
    <source>
        <dbReference type="ARBA" id="ARBA00037234"/>
    </source>
</evidence>
<evidence type="ECO:0000256" key="2">
    <source>
        <dbReference type="ARBA" id="ARBA00006717"/>
    </source>
</evidence>
<evidence type="ECO:0000256" key="4">
    <source>
        <dbReference type="ARBA" id="ARBA00022787"/>
    </source>
</evidence>
<comment type="catalytic activity">
    <reaction evidence="13">
        <text>O-phospho-L-seryl-[protein] + H2O = L-seryl-[protein] + phosphate</text>
        <dbReference type="Rhea" id="RHEA:20629"/>
        <dbReference type="Rhea" id="RHEA-COMP:9863"/>
        <dbReference type="Rhea" id="RHEA-COMP:11604"/>
        <dbReference type="ChEBI" id="CHEBI:15377"/>
        <dbReference type="ChEBI" id="CHEBI:29999"/>
        <dbReference type="ChEBI" id="CHEBI:43474"/>
        <dbReference type="ChEBI" id="CHEBI:83421"/>
        <dbReference type="EC" id="3.1.3.16"/>
    </reaction>
</comment>
<protein>
    <recommendedName>
        <fullName evidence="10">Serine/threonine-protein phosphatase PGAM5, mitochondrial</fullName>
        <ecNumber evidence="3">3.1.3.16</ecNumber>
    </recommendedName>
    <alternativeName>
        <fullName evidence="12">Phosphoglycerate mutase family member 5 homolog</fullName>
    </alternativeName>
    <alternativeName>
        <fullName evidence="11">Serine/threonine-protein phosphatase Pgam5, mitochondrial</fullName>
    </alternativeName>
</protein>